<dbReference type="RefSeq" id="WP_078483322.1">
    <property type="nucleotide sequence ID" value="NZ_MPRL01000019.1"/>
</dbReference>
<organism evidence="1 2">
    <name type="scientific">Solemya pervernicosa gill symbiont</name>
    <dbReference type="NCBI Taxonomy" id="642797"/>
    <lineage>
        <taxon>Bacteria</taxon>
        <taxon>Pseudomonadati</taxon>
        <taxon>Pseudomonadota</taxon>
        <taxon>Gammaproteobacteria</taxon>
        <taxon>sulfur-oxidizing symbionts</taxon>
    </lineage>
</organism>
<gene>
    <name evidence="1" type="ORF">BOW53_06750</name>
</gene>
<dbReference type="NCBIfam" id="TIGR02807">
    <property type="entry name" value="cas6_cmx6"/>
    <property type="match status" value="1"/>
</dbReference>
<dbReference type="Pfam" id="PF09559">
    <property type="entry name" value="Cas6"/>
    <property type="match status" value="1"/>
</dbReference>
<dbReference type="InterPro" id="IPR014174">
    <property type="entry name" value="CRISPR-assoc_prot_Cas6/Cmx6"/>
</dbReference>
<dbReference type="OrthoDB" id="9779370at2"/>
<dbReference type="Proteomes" id="UP000191110">
    <property type="component" value="Unassembled WGS sequence"/>
</dbReference>
<dbReference type="AlphaFoldDB" id="A0A1T2L6J3"/>
<name>A0A1T2L6J3_9GAMM</name>
<reference evidence="1 2" key="1">
    <citation type="submission" date="2016-11" db="EMBL/GenBank/DDBJ databases">
        <title>Mixed transmission modes and dynamic genome evolution in an obligate animal-bacterial symbiosis.</title>
        <authorList>
            <person name="Russell S.L."/>
            <person name="Corbett-Detig R.B."/>
            <person name="Cavanaugh C.M."/>
        </authorList>
    </citation>
    <scope>NUCLEOTIDE SEQUENCE [LARGE SCALE GENOMIC DNA]</scope>
    <source>
        <strain evidence="1">Sveles-Q1</strain>
    </source>
</reference>
<accession>A0A1T2L6J3</accession>
<evidence type="ECO:0000313" key="2">
    <source>
        <dbReference type="Proteomes" id="UP000191110"/>
    </source>
</evidence>
<keyword evidence="2" id="KW-1185">Reference proteome</keyword>
<dbReference type="EMBL" id="MPRL01000019">
    <property type="protein sequence ID" value="OOZ40703.1"/>
    <property type="molecule type" value="Genomic_DNA"/>
</dbReference>
<sequence length="220" mass="24746">MFWEEDEDETIKRPEDIVDLAFSLVATQIPVEHAYLLSQAVERVLPWLTDETGCGLHQIHGAESGNGWQRPDDGGAMYISKRTKLVLRLPNERVEDAGVLTGQKLDLDGYTLEVGKANVRLLNPVSTIYARYIITDGDESEEQFLEFVSEQLQEIGIRCKKMMCGRTHTIRVPGRELQARSLMLADISKEDSLQLQKLGLGRGRNIGCGLFIPHKGIQRI</sequence>
<comment type="caution">
    <text evidence="1">The sequence shown here is derived from an EMBL/GenBank/DDBJ whole genome shotgun (WGS) entry which is preliminary data.</text>
</comment>
<evidence type="ECO:0000313" key="1">
    <source>
        <dbReference type="EMBL" id="OOZ40703.1"/>
    </source>
</evidence>
<proteinExistence type="predicted"/>
<protein>
    <submittedName>
        <fullName evidence="1">Type I-MYXAN CRISPR-associated protein Cas6/Cmx6</fullName>
    </submittedName>
</protein>